<evidence type="ECO:0000259" key="4">
    <source>
        <dbReference type="SMART" id="SM01290"/>
    </source>
</evidence>
<dbReference type="InterPro" id="IPR014784">
    <property type="entry name" value="Cu2_ascorb_mOase-like_C"/>
</dbReference>
<dbReference type="Proteomes" id="UP001151081">
    <property type="component" value="Unassembled WGS sequence"/>
</dbReference>
<dbReference type="SUPFAM" id="SSF49742">
    <property type="entry name" value="PHM/PNGase F"/>
    <property type="match status" value="2"/>
</dbReference>
<gene>
    <name evidence="5" type="ORF">KEG57_31640</name>
</gene>
<dbReference type="AlphaFoldDB" id="A0A9X3XBN4"/>
<dbReference type="SMART" id="SM01290">
    <property type="entry name" value="N-glycanase_N"/>
    <property type="match status" value="1"/>
</dbReference>
<keyword evidence="1" id="KW-1015">Disulfide bond</keyword>
<dbReference type="InterPro" id="IPR053251">
    <property type="entry name" value="N-glycanase"/>
</dbReference>
<name>A0A9X3XBN4_9BACT</name>
<dbReference type="InterPro" id="IPR008977">
    <property type="entry name" value="PHM/PNGase_F_dom_sf"/>
</dbReference>
<feature type="region of interest" description="Disordered" evidence="2">
    <location>
        <begin position="21"/>
        <end position="49"/>
    </location>
</feature>
<comment type="caution">
    <text evidence="5">The sequence shown here is derived from an EMBL/GenBank/DDBJ whole genome shotgun (WGS) entry which is preliminary data.</text>
</comment>
<protein>
    <recommendedName>
        <fullName evidence="4">Peptide-N-glycosidase F N-terminal domain-containing protein</fullName>
    </recommendedName>
</protein>
<proteinExistence type="predicted"/>
<feature type="domain" description="Peptide-N-glycosidase F N-terminal" evidence="4">
    <location>
        <begin position="47"/>
        <end position="178"/>
    </location>
</feature>
<organism evidence="5 6">
    <name type="scientific">Polyangium jinanense</name>
    <dbReference type="NCBI Taxonomy" id="2829994"/>
    <lineage>
        <taxon>Bacteria</taxon>
        <taxon>Pseudomonadati</taxon>
        <taxon>Myxococcota</taxon>
        <taxon>Polyangia</taxon>
        <taxon>Polyangiales</taxon>
        <taxon>Polyangiaceae</taxon>
        <taxon>Polyangium</taxon>
    </lineage>
</organism>
<feature type="signal peptide" evidence="3">
    <location>
        <begin position="1"/>
        <end position="22"/>
    </location>
</feature>
<dbReference type="Gene3D" id="2.60.120.230">
    <property type="match status" value="2"/>
</dbReference>
<evidence type="ECO:0000256" key="1">
    <source>
        <dbReference type="ARBA" id="ARBA00023157"/>
    </source>
</evidence>
<keyword evidence="6" id="KW-1185">Reference proteome</keyword>
<evidence type="ECO:0000313" key="5">
    <source>
        <dbReference type="EMBL" id="MDC3985076.1"/>
    </source>
</evidence>
<evidence type="ECO:0000256" key="3">
    <source>
        <dbReference type="SAM" id="SignalP"/>
    </source>
</evidence>
<dbReference type="RefSeq" id="WP_272459141.1">
    <property type="nucleotide sequence ID" value="NZ_JAGTJJ010000025.1"/>
</dbReference>
<dbReference type="InterPro" id="IPR015197">
    <property type="entry name" value="PngaseF_C"/>
</dbReference>
<dbReference type="InterPro" id="IPR015196">
    <property type="entry name" value="PngaseF_N"/>
</dbReference>
<dbReference type="Pfam" id="PF09113">
    <property type="entry name" value="N-glycanase_C"/>
    <property type="match status" value="1"/>
</dbReference>
<feature type="chain" id="PRO_5040842209" description="Peptide-N-glycosidase F N-terminal domain-containing protein" evidence="3">
    <location>
        <begin position="23"/>
        <end position="362"/>
    </location>
</feature>
<accession>A0A9X3XBN4</accession>
<reference evidence="5 6" key="1">
    <citation type="submission" date="2021-04" db="EMBL/GenBank/DDBJ databases">
        <title>Genome analysis of Polyangium sp.</title>
        <authorList>
            <person name="Li Y."/>
            <person name="Wang J."/>
        </authorList>
    </citation>
    <scope>NUCLEOTIDE SEQUENCE [LARGE SCALE GENOMIC DNA]</scope>
    <source>
        <strain evidence="5 6">SDU14</strain>
    </source>
</reference>
<sequence>MRCLPALSALVLLSHAACSEPAAPPDSSGTAGGGPGPSEPVPGADTVVTPHDKTHVYFTGEDNKRIVDAPATFPAEGEYSQIVLHLSLACPDGGCDAWDRFASLGLVTAKGNTPEEDTVLEIARYITPYAVEGAWDIDVTDLRPLLAGEVTVRAFIDTWVGPGSPYGAGWLVTASFEMKGGIPAKLPVAVLPVWDRRYVAYGDPSKPVSGSAPAQEIMLPEGSTSYALRTFITGHGQGNADNCAEFCTRKHTFTVGATPHEQDIWRSDCATTAVPGQQGTWKYPRAGWCPGADVRPWTVDITADVAGASTVKIAYGVEEYENTCRPDAAVCEGCSLGTGCDYDGGAHTEPNYQLSTVLIAYR</sequence>
<evidence type="ECO:0000256" key="2">
    <source>
        <dbReference type="SAM" id="MobiDB-lite"/>
    </source>
</evidence>
<keyword evidence="3" id="KW-0732">Signal</keyword>
<dbReference type="EMBL" id="JAGTJJ010000025">
    <property type="protein sequence ID" value="MDC3985076.1"/>
    <property type="molecule type" value="Genomic_DNA"/>
</dbReference>
<dbReference type="PANTHER" id="PTHR39319">
    <property type="entry name" value="SI:DKEY-256H2.1"/>
    <property type="match status" value="1"/>
</dbReference>
<dbReference type="PANTHER" id="PTHR39319:SF1">
    <property type="entry name" value="SI:DKEY-256H2.1"/>
    <property type="match status" value="1"/>
</dbReference>
<evidence type="ECO:0000313" key="6">
    <source>
        <dbReference type="Proteomes" id="UP001151081"/>
    </source>
</evidence>
<dbReference type="GO" id="GO:0016715">
    <property type="term" value="F:oxidoreductase activity, acting on paired donors, with incorporation or reduction of molecular oxygen, reduced ascorbate as one donor, and incorporation of one atom of oxygen"/>
    <property type="evidence" value="ECO:0007669"/>
    <property type="project" value="InterPro"/>
</dbReference>